<dbReference type="AlphaFoldDB" id="A0A6L8MXH3"/>
<comment type="caution">
    <text evidence="1">The sequence shown here is derived from an EMBL/GenBank/DDBJ whole genome shotgun (WGS) entry which is preliminary data.</text>
</comment>
<dbReference type="SUPFAM" id="SSF82171">
    <property type="entry name" value="DPP6 N-terminal domain-like"/>
    <property type="match status" value="1"/>
</dbReference>
<accession>A0A6L8MXH3</accession>
<dbReference type="Proteomes" id="UP000483765">
    <property type="component" value="Unassembled WGS sequence"/>
</dbReference>
<gene>
    <name evidence="1" type="ORF">GLP18_06325</name>
</gene>
<protein>
    <submittedName>
        <fullName evidence="1">Uncharacterized protein</fullName>
    </submittedName>
</protein>
<dbReference type="RefSeq" id="WP_160864187.1">
    <property type="nucleotide sequence ID" value="NZ_WNXH01000009.1"/>
</dbReference>
<name>A0A6L8MXH3_STRSU</name>
<reference evidence="1 2" key="1">
    <citation type="submission" date="2019-11" db="EMBL/GenBank/DDBJ databases">
        <title>Divergent Streptococcus suis from cattle.</title>
        <authorList>
            <person name="Williamson C."/>
        </authorList>
    </citation>
    <scope>NUCLEOTIDE SEQUENCE [LARGE SCALE GENOMIC DNA]</scope>
    <source>
        <strain evidence="1 2">10-36905</strain>
    </source>
</reference>
<evidence type="ECO:0000313" key="1">
    <source>
        <dbReference type="EMBL" id="MYN69841.1"/>
    </source>
</evidence>
<proteinExistence type="predicted"/>
<evidence type="ECO:0000313" key="2">
    <source>
        <dbReference type="Proteomes" id="UP000483765"/>
    </source>
</evidence>
<sequence length="358" mass="41284">MKKLVVALLAAFCLVFSYIGWKVNSYQHGDVTLSKDADFYLVYPDKIETFQLSSDGPILLNTQKMNSENYFGSGKNYILDNRYLVYANDQHKVVNDNLVSIDFKSGKILRKASQYASYLSGTDGQYFYTAGPYHTLAQFDKQFETSQTLVLNDDFIPFPAIYVDDASIYMTGLKRELYQADTEENVLLVCDKQNFFKQKVYKYDNNLATGEGVMANGIIYLPVFGNKTMEYEKIERMSQLLTFDTSKRTFSSITLEHSSPSALYPLKDKNLLFIEHTDYQFSPISFTIYNTETGEQVFHSLKELNPRPHHLEHVRQIDDRRLMMILSDTLIIYDLQTKKITNKTTLSEDYVSGVWVNP</sequence>
<organism evidence="1 2">
    <name type="scientific">Streptococcus suis</name>
    <dbReference type="NCBI Taxonomy" id="1307"/>
    <lineage>
        <taxon>Bacteria</taxon>
        <taxon>Bacillati</taxon>
        <taxon>Bacillota</taxon>
        <taxon>Bacilli</taxon>
        <taxon>Lactobacillales</taxon>
        <taxon>Streptococcaceae</taxon>
        <taxon>Streptococcus</taxon>
    </lineage>
</organism>
<dbReference type="EMBL" id="WNXH01000009">
    <property type="protein sequence ID" value="MYN69841.1"/>
    <property type="molecule type" value="Genomic_DNA"/>
</dbReference>